<evidence type="ECO:0008006" key="3">
    <source>
        <dbReference type="Google" id="ProtNLM"/>
    </source>
</evidence>
<sequence>MEESYRQLIELLLPAGMLEYFEITNTTKDSKGINIFMEEKNIIPSEYKDQPLHSKGFLPEIQVQDFPIRGQKVALCIKRRRWEVVHTGKIVTRNWTLVRSGARMTTEFGLFLKGIFG</sequence>
<protein>
    <recommendedName>
        <fullName evidence="3">Transposase</fullName>
    </recommendedName>
</protein>
<accession>A0A1C4GBJ2</accession>
<evidence type="ECO:0000313" key="1">
    <source>
        <dbReference type="EMBL" id="SCC65504.1"/>
    </source>
</evidence>
<gene>
    <name evidence="1" type="ORF">GA0116948_1532</name>
</gene>
<dbReference type="STRING" id="1335309.GA0116948_1532"/>
<dbReference type="RefSeq" id="WP_240619123.1">
    <property type="nucleotide sequence ID" value="NZ_FMAR01000053.1"/>
</dbReference>
<reference evidence="1 2" key="1">
    <citation type="submission" date="2016-08" db="EMBL/GenBank/DDBJ databases">
        <authorList>
            <person name="Seilhamer J.J."/>
        </authorList>
    </citation>
    <scope>NUCLEOTIDE SEQUENCE [LARGE SCALE GENOMIC DNA]</scope>
    <source>
        <strain evidence="1 2">A37T2</strain>
    </source>
</reference>
<dbReference type="EMBL" id="FMAR01000053">
    <property type="protein sequence ID" value="SCC65504.1"/>
    <property type="molecule type" value="Genomic_DNA"/>
</dbReference>
<dbReference type="Proteomes" id="UP000242818">
    <property type="component" value="Unassembled WGS sequence"/>
</dbReference>
<dbReference type="AlphaFoldDB" id="A0A1C4GBJ2"/>
<evidence type="ECO:0000313" key="2">
    <source>
        <dbReference type="Proteomes" id="UP000242818"/>
    </source>
</evidence>
<keyword evidence="2" id="KW-1185">Reference proteome</keyword>
<organism evidence="1 2">
    <name type="scientific">Chitinophaga costaii</name>
    <dbReference type="NCBI Taxonomy" id="1335309"/>
    <lineage>
        <taxon>Bacteria</taxon>
        <taxon>Pseudomonadati</taxon>
        <taxon>Bacteroidota</taxon>
        <taxon>Chitinophagia</taxon>
        <taxon>Chitinophagales</taxon>
        <taxon>Chitinophagaceae</taxon>
        <taxon>Chitinophaga</taxon>
    </lineage>
</organism>
<name>A0A1C4GBJ2_9BACT</name>
<proteinExistence type="predicted"/>